<sequence>MRLFQTFKTRTHSDEFKTGYYATSREKKLAPIMKKRAYDWRVGSVVYQVLVDRFAVSKNLASKQSLYPPPKRLLNWEQPPKKGRFLGEEVGLYQHELDFYGGDLPSLIERLSYLKELGVDTLYLNPIHHAYTYHKYDAIDFRHVSPEYGTLDDLKGLTELLHKEGMYLVLDGVFNHIGSRSHAFQAAIDPKNPLHKQRRDWFYKQA</sequence>
<dbReference type="Proteomes" id="UP000030428">
    <property type="component" value="Unassembled WGS sequence"/>
</dbReference>
<evidence type="ECO:0000313" key="5">
    <source>
        <dbReference type="Proteomes" id="UP000030428"/>
    </source>
</evidence>
<keyword evidence="1" id="KW-0378">Hydrolase</keyword>
<protein>
    <recommendedName>
        <fullName evidence="3">Glycosyl hydrolase family 13 catalytic domain-containing protein</fullName>
    </recommendedName>
</protein>
<dbReference type="SUPFAM" id="SSF51445">
    <property type="entry name" value="(Trans)glycosidases"/>
    <property type="match status" value="1"/>
</dbReference>
<comment type="caution">
    <text evidence="4">The sequence shown here is derived from an EMBL/GenBank/DDBJ whole genome shotgun (WGS) entry which is preliminary data.</text>
</comment>
<gene>
    <name evidence="4" type="ORF">PN36_20920</name>
</gene>
<evidence type="ECO:0000259" key="3">
    <source>
        <dbReference type="Pfam" id="PF00128"/>
    </source>
</evidence>
<evidence type="ECO:0000256" key="1">
    <source>
        <dbReference type="ARBA" id="ARBA00022801"/>
    </source>
</evidence>
<dbReference type="Gene3D" id="3.20.20.80">
    <property type="entry name" value="Glycosidases"/>
    <property type="match status" value="1"/>
</dbReference>
<dbReference type="PANTHER" id="PTHR10357:SF210">
    <property type="entry name" value="MALTODEXTRIN GLUCOSIDASE"/>
    <property type="match status" value="1"/>
</dbReference>
<name>A0A0A6P7H4_9GAMM</name>
<dbReference type="EMBL" id="JSZA02000092">
    <property type="protein sequence ID" value="KHD06775.1"/>
    <property type="molecule type" value="Genomic_DNA"/>
</dbReference>
<dbReference type="PANTHER" id="PTHR10357">
    <property type="entry name" value="ALPHA-AMYLASE FAMILY MEMBER"/>
    <property type="match status" value="1"/>
</dbReference>
<accession>A0A0A6P7H4</accession>
<keyword evidence="2" id="KW-0326">Glycosidase</keyword>
<dbReference type="InterPro" id="IPR006047">
    <property type="entry name" value="GH13_cat_dom"/>
</dbReference>
<dbReference type="GO" id="GO:0005975">
    <property type="term" value="P:carbohydrate metabolic process"/>
    <property type="evidence" value="ECO:0007669"/>
    <property type="project" value="InterPro"/>
</dbReference>
<reference evidence="4 5" key="1">
    <citation type="journal article" date="2016" name="Front. Microbiol.">
        <title>Single-Cell (Meta-)Genomics of a Dimorphic Candidatus Thiomargarita nelsonii Reveals Genomic Plasticity.</title>
        <authorList>
            <person name="Flood B.E."/>
            <person name="Fliss P."/>
            <person name="Jones D.S."/>
            <person name="Dick G.J."/>
            <person name="Jain S."/>
            <person name="Kaster A.K."/>
            <person name="Winkel M."/>
            <person name="Mussmann M."/>
            <person name="Bailey J."/>
        </authorList>
    </citation>
    <scope>NUCLEOTIDE SEQUENCE [LARGE SCALE GENOMIC DNA]</scope>
    <source>
        <strain evidence="4">Hydrate Ridge</strain>
    </source>
</reference>
<feature type="domain" description="Glycosyl hydrolase family 13 catalytic" evidence="3">
    <location>
        <begin position="48"/>
        <end position="204"/>
    </location>
</feature>
<evidence type="ECO:0000313" key="4">
    <source>
        <dbReference type="EMBL" id="KHD06775.1"/>
    </source>
</evidence>
<organism evidence="4 5">
    <name type="scientific">Candidatus Thiomargarita nelsonii</name>
    <dbReference type="NCBI Taxonomy" id="1003181"/>
    <lineage>
        <taxon>Bacteria</taxon>
        <taxon>Pseudomonadati</taxon>
        <taxon>Pseudomonadota</taxon>
        <taxon>Gammaproteobacteria</taxon>
        <taxon>Thiotrichales</taxon>
        <taxon>Thiotrichaceae</taxon>
        <taxon>Thiomargarita</taxon>
    </lineage>
</organism>
<keyword evidence="5" id="KW-1185">Reference proteome</keyword>
<dbReference type="GO" id="GO:0016798">
    <property type="term" value="F:hydrolase activity, acting on glycosyl bonds"/>
    <property type="evidence" value="ECO:0007669"/>
    <property type="project" value="UniProtKB-KW"/>
</dbReference>
<dbReference type="InterPro" id="IPR017853">
    <property type="entry name" value="GH"/>
</dbReference>
<proteinExistence type="predicted"/>
<evidence type="ECO:0000256" key="2">
    <source>
        <dbReference type="ARBA" id="ARBA00023295"/>
    </source>
</evidence>
<dbReference type="Pfam" id="PF00128">
    <property type="entry name" value="Alpha-amylase"/>
    <property type="match status" value="1"/>
</dbReference>
<dbReference type="AlphaFoldDB" id="A0A0A6P7H4"/>